<gene>
    <name evidence="2" type="ORF">Hamer_G020003</name>
</gene>
<feature type="region of interest" description="Disordered" evidence="1">
    <location>
        <begin position="58"/>
        <end position="78"/>
    </location>
</feature>
<organism evidence="2 3">
    <name type="scientific">Homarus americanus</name>
    <name type="common">American lobster</name>
    <dbReference type="NCBI Taxonomy" id="6706"/>
    <lineage>
        <taxon>Eukaryota</taxon>
        <taxon>Metazoa</taxon>
        <taxon>Ecdysozoa</taxon>
        <taxon>Arthropoda</taxon>
        <taxon>Crustacea</taxon>
        <taxon>Multicrustacea</taxon>
        <taxon>Malacostraca</taxon>
        <taxon>Eumalacostraca</taxon>
        <taxon>Eucarida</taxon>
        <taxon>Decapoda</taxon>
        <taxon>Pleocyemata</taxon>
        <taxon>Astacidea</taxon>
        <taxon>Nephropoidea</taxon>
        <taxon>Nephropidae</taxon>
        <taxon>Homarus</taxon>
    </lineage>
</organism>
<name>A0A8J5MKI2_HOMAM</name>
<comment type="caution">
    <text evidence="2">The sequence shown here is derived from an EMBL/GenBank/DDBJ whole genome shotgun (WGS) entry which is preliminary data.</text>
</comment>
<protein>
    <submittedName>
        <fullName evidence="2">Uncharacterized protein</fullName>
    </submittedName>
</protein>
<proteinExistence type="predicted"/>
<evidence type="ECO:0000256" key="1">
    <source>
        <dbReference type="SAM" id="MobiDB-lite"/>
    </source>
</evidence>
<sequence>MFLKLLDRFVYIFFKQGSSFFLLSQLDIGAFSFNDNTALAHTIFLCQVLVEEKTTISDVGKNNSNGEEEEGQEGFPELHDTVGNFSQDKIQPNISEHGEESSDKEYAEMLNVSHLTIRDNIYADTNDDKQVEGCGTDDGSRTEISGFEVCGEHFNNGQQDLRTEGRAMSVRLATVSFHTWTTMICVSPFAFFTVTSFSCEVIISMEPMKRSAMMDTPMKSHTIATK</sequence>
<reference evidence="2" key="1">
    <citation type="journal article" date="2021" name="Sci. Adv.">
        <title>The American lobster genome reveals insights on longevity, neural, and immune adaptations.</title>
        <authorList>
            <person name="Polinski J.M."/>
            <person name="Zimin A.V."/>
            <person name="Clark K.F."/>
            <person name="Kohn A.B."/>
            <person name="Sadowski N."/>
            <person name="Timp W."/>
            <person name="Ptitsyn A."/>
            <person name="Khanna P."/>
            <person name="Romanova D.Y."/>
            <person name="Williams P."/>
            <person name="Greenwood S.J."/>
            <person name="Moroz L.L."/>
            <person name="Walt D.R."/>
            <person name="Bodnar A.G."/>
        </authorList>
    </citation>
    <scope>NUCLEOTIDE SEQUENCE</scope>
    <source>
        <strain evidence="2">GMGI-L3</strain>
    </source>
</reference>
<dbReference type="EMBL" id="JAHLQT010044137">
    <property type="protein sequence ID" value="KAG7154580.1"/>
    <property type="molecule type" value="Genomic_DNA"/>
</dbReference>
<evidence type="ECO:0000313" key="2">
    <source>
        <dbReference type="EMBL" id="KAG7154580.1"/>
    </source>
</evidence>
<dbReference type="Proteomes" id="UP000747542">
    <property type="component" value="Unassembled WGS sequence"/>
</dbReference>
<evidence type="ECO:0000313" key="3">
    <source>
        <dbReference type="Proteomes" id="UP000747542"/>
    </source>
</evidence>
<accession>A0A8J5MKI2</accession>
<dbReference type="AlphaFoldDB" id="A0A8J5MKI2"/>
<keyword evidence="3" id="KW-1185">Reference proteome</keyword>